<evidence type="ECO:0000313" key="1">
    <source>
        <dbReference type="EMBL" id="UPK94629.1"/>
    </source>
</evidence>
<proteinExistence type="predicted"/>
<name>A0ACD3Z067_FUSSC</name>
<protein>
    <submittedName>
        <fullName evidence="1">Uncharacterized protein</fullName>
    </submittedName>
</protein>
<keyword evidence="2" id="KW-1185">Reference proteome</keyword>
<gene>
    <name evidence="1" type="ORF">LCI18_005564</name>
</gene>
<evidence type="ECO:0000313" key="2">
    <source>
        <dbReference type="Proteomes" id="UP000830768"/>
    </source>
</evidence>
<organism evidence="1 2">
    <name type="scientific">Fusarium solani subsp. cucurbitae</name>
    <name type="common">Neocosmosporum cucurbitae</name>
    <dbReference type="NCBI Taxonomy" id="2747967"/>
    <lineage>
        <taxon>Eukaryota</taxon>
        <taxon>Fungi</taxon>
        <taxon>Dikarya</taxon>
        <taxon>Ascomycota</taxon>
        <taxon>Pezizomycotina</taxon>
        <taxon>Sordariomycetes</taxon>
        <taxon>Hypocreomycetidae</taxon>
        <taxon>Hypocreales</taxon>
        <taxon>Nectriaceae</taxon>
        <taxon>Fusarium</taxon>
        <taxon>Fusarium solani species complex</taxon>
    </lineage>
</organism>
<dbReference type="Proteomes" id="UP000830768">
    <property type="component" value="Chromosome 4"/>
</dbReference>
<sequence>MVAGDIKLSGADDPAAAWGDFAGSDDEGDIEDASEPPERYEQGIYYPICIGEELADRYRVEHKLGHGGFSTVWMAHDMLNDRDVALKIMVPGDSGEREYDMQNEVISAVKDTSRLLTYHETFLLRGAHGSHRVLTFPLQGPNLRDHAHRTSAAARRSAAKQLLQALKALHDSGIMHQDLNSANVMYNLRPLQAGSTLAIKYEYLGRPLKMPLPLPRPLWKEGQLVMPMKPHESLIGETISLGDFGLAAKSGTLVEQKVQSPAIYCAPERLHNTNPSLASDMWSYMCIFAELYLGFPLFYGGAHSSVIDFMVKTLGPLPESWKVSYMGDGQCDQSWYDQGRRPDPRLALEAKVTCTRDDIGLEEQRLILSILQRGLSYSPAYRWTAGQLLEDASFKELMGMYGL</sequence>
<dbReference type="EMBL" id="CP090033">
    <property type="protein sequence ID" value="UPK94629.1"/>
    <property type="molecule type" value="Genomic_DNA"/>
</dbReference>
<accession>A0ACD3Z067</accession>
<reference evidence="1" key="1">
    <citation type="submission" date="2021-11" db="EMBL/GenBank/DDBJ databases">
        <title>Fusarium solani-melongenae Genome sequencing and assembly.</title>
        <authorList>
            <person name="Xie S."/>
            <person name="Huang L."/>
            <person name="Zhang X."/>
        </authorList>
    </citation>
    <scope>NUCLEOTIDE SEQUENCE</scope>
    <source>
        <strain evidence="1">CRI 24-3</strain>
    </source>
</reference>